<keyword evidence="2" id="KW-0067">ATP-binding</keyword>
<name>A0A077AYA1_9PROT</name>
<gene>
    <name evidence="2" type="primary">anmK</name>
    <name evidence="3" type="ORF">ID47_01655</name>
</gene>
<keyword evidence="2" id="KW-0808">Transferase</keyword>
<evidence type="ECO:0000313" key="3">
    <source>
        <dbReference type="EMBL" id="AIK95720.1"/>
    </source>
</evidence>
<dbReference type="GO" id="GO:0016301">
    <property type="term" value="F:kinase activity"/>
    <property type="evidence" value="ECO:0007669"/>
    <property type="project" value="UniProtKB-KW"/>
</dbReference>
<reference evidence="3 4" key="1">
    <citation type="submission" date="2014-07" db="EMBL/GenBank/DDBJ databases">
        <title>Comparative genomic insights into amoeba endosymbionts belonging to the families of Holosporaceae and Candidatus Midichloriaceae within Rickettsiales.</title>
        <authorList>
            <person name="Wang Z."/>
            <person name="Wu M."/>
        </authorList>
    </citation>
    <scope>NUCLEOTIDE SEQUENCE [LARGE SCALE GENOMIC DNA]</scope>
    <source>
        <strain evidence="3">PRA3</strain>
    </source>
</reference>
<accession>A0A077AYA1</accession>
<keyword evidence="2" id="KW-0418">Kinase</keyword>
<dbReference type="InterPro" id="IPR005338">
    <property type="entry name" value="Anhydro_N_Ac-Mur_kinase"/>
</dbReference>
<comment type="function">
    <text evidence="2">Catalyzes the specific phosphorylation of 1,6-anhydro-N-acetylmuramic acid (anhMurNAc) with the simultaneous cleavage of the 1,6-anhydro ring, generating MurNAc-6-P. Is required for the utilization of anhMurNAc either imported from the medium or derived from its own cell wall murein, and thus plays a role in cell wall recycling.</text>
</comment>
<dbReference type="EMBL" id="CP008941">
    <property type="protein sequence ID" value="AIK95720.1"/>
    <property type="molecule type" value="Genomic_DNA"/>
</dbReference>
<dbReference type="GO" id="GO:0009254">
    <property type="term" value="P:peptidoglycan turnover"/>
    <property type="evidence" value="ECO:0007669"/>
    <property type="project" value="UniProtKB-UniRule"/>
</dbReference>
<comment type="similarity">
    <text evidence="2">Belongs to the anhydro-N-acetylmuramic acid kinase family.</text>
</comment>
<dbReference type="Pfam" id="PF03702">
    <property type="entry name" value="AnmK"/>
    <property type="match status" value="1"/>
</dbReference>
<keyword evidence="2" id="KW-0547">Nucleotide-binding</keyword>
<evidence type="ECO:0000313" key="4">
    <source>
        <dbReference type="Proteomes" id="UP000028926"/>
    </source>
</evidence>
<comment type="pathway">
    <text evidence="2">Amino-sugar metabolism; 1,6-anhydro-N-acetylmuramate degradation.</text>
</comment>
<proteinExistence type="inferred from homology"/>
<protein>
    <recommendedName>
        <fullName evidence="2">Anhydro-N-acetylmuramic acid kinase</fullName>
        <ecNumber evidence="2">2.7.1.170</ecNumber>
    </recommendedName>
    <alternativeName>
        <fullName evidence="2">AnhMurNAc kinase</fullName>
    </alternativeName>
</protein>
<dbReference type="KEGG" id="paca:ID47_01655"/>
<comment type="pathway">
    <text evidence="2">Cell wall biogenesis; peptidoglycan recycling.</text>
</comment>
<evidence type="ECO:0000256" key="2">
    <source>
        <dbReference type="HAMAP-Rule" id="MF_01270"/>
    </source>
</evidence>
<dbReference type="InterPro" id="IPR043129">
    <property type="entry name" value="ATPase_NBD"/>
</dbReference>
<dbReference type="HOGENOM" id="CLU_038782_0_0_5"/>
<dbReference type="SUPFAM" id="SSF53067">
    <property type="entry name" value="Actin-like ATPase domain"/>
    <property type="match status" value="1"/>
</dbReference>
<dbReference type="PANTHER" id="PTHR30605:SF0">
    <property type="entry name" value="ANHYDRO-N-ACETYLMURAMIC ACID KINASE"/>
    <property type="match status" value="1"/>
</dbReference>
<dbReference type="UniPathway" id="UPA00544"/>
<dbReference type="GO" id="GO:0016773">
    <property type="term" value="F:phosphotransferase activity, alcohol group as acceptor"/>
    <property type="evidence" value="ECO:0007669"/>
    <property type="project" value="UniProtKB-UniRule"/>
</dbReference>
<keyword evidence="4" id="KW-1185">Reference proteome</keyword>
<organism evidence="3 4">
    <name type="scientific">Candidatus Odyssella acanthamoebae</name>
    <dbReference type="NCBI Taxonomy" id="91604"/>
    <lineage>
        <taxon>Bacteria</taxon>
        <taxon>Pseudomonadati</taxon>
        <taxon>Pseudomonadota</taxon>
        <taxon>Alphaproteobacteria</taxon>
        <taxon>Holosporales</taxon>
        <taxon>Candidatus Paracaedibacteraceae</taxon>
        <taxon>Candidatus Odyssella</taxon>
    </lineage>
</organism>
<comment type="catalytic activity">
    <reaction evidence="2">
        <text>1,6-anhydro-N-acetyl-beta-muramate + ATP + H2O = N-acetyl-D-muramate 6-phosphate + ADP + H(+)</text>
        <dbReference type="Rhea" id="RHEA:24952"/>
        <dbReference type="ChEBI" id="CHEBI:15377"/>
        <dbReference type="ChEBI" id="CHEBI:15378"/>
        <dbReference type="ChEBI" id="CHEBI:30616"/>
        <dbReference type="ChEBI" id="CHEBI:58690"/>
        <dbReference type="ChEBI" id="CHEBI:58722"/>
        <dbReference type="ChEBI" id="CHEBI:456216"/>
        <dbReference type="EC" id="2.7.1.170"/>
    </reaction>
</comment>
<dbReference type="NCBIfam" id="NF007141">
    <property type="entry name" value="PRK09585.1-5"/>
    <property type="match status" value="1"/>
</dbReference>
<evidence type="ECO:0000256" key="1">
    <source>
        <dbReference type="ARBA" id="ARBA00023277"/>
    </source>
</evidence>
<dbReference type="AlphaFoldDB" id="A0A077AYA1"/>
<dbReference type="RefSeq" id="WP_038463077.1">
    <property type="nucleotide sequence ID" value="NZ_CP008941.1"/>
</dbReference>
<sequence length="347" mass="37712">MEPIWALGLMSGTSLDGIDAALILTDGEQIYEFGESLYVPYDADFQTQLRSQLGQQFPDPQIARQSTQHHGEVVKQLLSQTNKPVKLIGYHGQSTFHAPPITVQMGDGEMLARTVGVPVVYDFRTADCAAGGQGAPLVPIYHQVLFRHKNHPLVVVNIGGVANLTYSDGEVLIAGDTGPGNALINDVMLRDFGQEFDKNGQTARVGRINPNLLQQWLQDPYFSKPFPKSLDRDHFSKFLREAQGTEGVATLTALTVHSILMGIDVLPKSPQEILVCGGGVKNKTLMALLGKKAAPLPDSEMIEAQAFAFLAVRVLRGLPTSFPTTTGCRVPVCGGRLVYPESFSTQR</sequence>
<dbReference type="eggNOG" id="COG2377">
    <property type="taxonomic scope" value="Bacteria"/>
</dbReference>
<dbReference type="Proteomes" id="UP000028926">
    <property type="component" value="Chromosome"/>
</dbReference>
<dbReference type="GO" id="GO:0097175">
    <property type="term" value="P:1,6-anhydro-N-acetyl-beta-muramic acid catabolic process"/>
    <property type="evidence" value="ECO:0007669"/>
    <property type="project" value="UniProtKB-UniRule"/>
</dbReference>
<dbReference type="UniPathway" id="UPA00343"/>
<dbReference type="OrthoDB" id="9763949at2"/>
<dbReference type="GO" id="GO:0005524">
    <property type="term" value="F:ATP binding"/>
    <property type="evidence" value="ECO:0007669"/>
    <property type="project" value="UniProtKB-UniRule"/>
</dbReference>
<dbReference type="GO" id="GO:0006040">
    <property type="term" value="P:amino sugar metabolic process"/>
    <property type="evidence" value="ECO:0007669"/>
    <property type="project" value="InterPro"/>
</dbReference>
<keyword evidence="1 2" id="KW-0119">Carbohydrate metabolism</keyword>
<dbReference type="EC" id="2.7.1.170" evidence="2"/>
<dbReference type="HAMAP" id="MF_01270">
    <property type="entry name" value="AnhMurNAc_kinase"/>
    <property type="match status" value="1"/>
</dbReference>
<dbReference type="Gene3D" id="3.30.420.40">
    <property type="match status" value="2"/>
</dbReference>
<dbReference type="PANTHER" id="PTHR30605">
    <property type="entry name" value="ANHYDRO-N-ACETYLMURAMIC ACID KINASE"/>
    <property type="match status" value="1"/>
</dbReference>
<feature type="binding site" evidence="2">
    <location>
        <begin position="12"/>
        <end position="19"/>
    </location>
    <ligand>
        <name>ATP</name>
        <dbReference type="ChEBI" id="CHEBI:30616"/>
    </ligand>
</feature>